<name>A0ABY6U247_BIOOC</name>
<keyword evidence="3" id="KW-1185">Reference proteome</keyword>
<feature type="region of interest" description="Disordered" evidence="1">
    <location>
        <begin position="271"/>
        <end position="305"/>
    </location>
</feature>
<organism evidence="2 3">
    <name type="scientific">Bionectria ochroleuca</name>
    <name type="common">Gliocladium roseum</name>
    <dbReference type="NCBI Taxonomy" id="29856"/>
    <lineage>
        <taxon>Eukaryota</taxon>
        <taxon>Fungi</taxon>
        <taxon>Dikarya</taxon>
        <taxon>Ascomycota</taxon>
        <taxon>Pezizomycotina</taxon>
        <taxon>Sordariomycetes</taxon>
        <taxon>Hypocreomycetidae</taxon>
        <taxon>Hypocreales</taxon>
        <taxon>Bionectriaceae</taxon>
        <taxon>Clonostachys</taxon>
    </lineage>
</organism>
<dbReference type="EMBL" id="CABFNS010000720">
    <property type="protein sequence ID" value="VUC24429.1"/>
    <property type="molecule type" value="Genomic_DNA"/>
</dbReference>
<accession>A0ABY6U247</accession>
<feature type="compositionally biased region" description="Acidic residues" evidence="1">
    <location>
        <begin position="275"/>
        <end position="292"/>
    </location>
</feature>
<proteinExistence type="predicted"/>
<sequence>MTSESQESCTQDRLQALLSECNKSVAHYSFSGDREHLEYMVFQIDQALGHPRRAIEANAEWDIIKNLLTGQDQFDRGEARDAVKAYQGLWSAVIPEDRVAAVTDKALPILATGLRDGVLDEYPILSEDRYQQFINMFCTIVEGVDPKSLSEAKQDRAILTAYKAARGSAVSDIDPSVVPEATIEQCKDEVLMTELEENIKMIQVLIDSFSDRIISISTQHPRDFFMPSLNDRVPYQVSQAKASLSSARELLIKARSRSAERLKMLCNVRSQNTLDETESSEEDLITETEESDSGSGESMETEEDD</sequence>
<evidence type="ECO:0000313" key="2">
    <source>
        <dbReference type="EMBL" id="VUC24429.1"/>
    </source>
</evidence>
<evidence type="ECO:0000313" key="3">
    <source>
        <dbReference type="Proteomes" id="UP000766486"/>
    </source>
</evidence>
<protein>
    <recommendedName>
        <fullName evidence="4">GED domain-containing protein</fullName>
    </recommendedName>
</protein>
<gene>
    <name evidence="2" type="ORF">CLO192961_LOCUS143085</name>
</gene>
<evidence type="ECO:0000256" key="1">
    <source>
        <dbReference type="SAM" id="MobiDB-lite"/>
    </source>
</evidence>
<dbReference type="Proteomes" id="UP000766486">
    <property type="component" value="Unassembled WGS sequence"/>
</dbReference>
<reference evidence="2 3" key="1">
    <citation type="submission" date="2019-06" db="EMBL/GenBank/DDBJ databases">
        <authorList>
            <person name="Broberg M."/>
        </authorList>
    </citation>
    <scope>NUCLEOTIDE SEQUENCE [LARGE SCALE GENOMIC DNA]</scope>
</reference>
<evidence type="ECO:0008006" key="4">
    <source>
        <dbReference type="Google" id="ProtNLM"/>
    </source>
</evidence>
<comment type="caution">
    <text evidence="2">The sequence shown here is derived from an EMBL/GenBank/DDBJ whole genome shotgun (WGS) entry which is preliminary data.</text>
</comment>